<evidence type="ECO:0000256" key="3">
    <source>
        <dbReference type="SAM" id="Phobius"/>
    </source>
</evidence>
<keyword evidence="1" id="KW-0677">Repeat</keyword>
<accession>A0A1L3EUJ2</accession>
<dbReference type="PANTHER" id="PTHR44227:SF3">
    <property type="entry name" value="PROTEIN O-MANNOSYL-TRANSFERASE TMTC4"/>
    <property type="match status" value="1"/>
</dbReference>
<evidence type="ECO:0000256" key="2">
    <source>
        <dbReference type="ARBA" id="ARBA00022803"/>
    </source>
</evidence>
<dbReference type="STRING" id="1440763.BJI69_13025"/>
<keyword evidence="3" id="KW-0472">Membrane</keyword>
<keyword evidence="3" id="KW-0812">Transmembrane</keyword>
<dbReference type="AlphaFoldDB" id="A0A1L3EUJ2"/>
<evidence type="ECO:0008006" key="6">
    <source>
        <dbReference type="Google" id="ProtNLM"/>
    </source>
</evidence>
<feature type="transmembrane region" description="Helical" evidence="3">
    <location>
        <begin position="99"/>
        <end position="117"/>
    </location>
</feature>
<dbReference type="Proteomes" id="UP000182987">
    <property type="component" value="Chromosome"/>
</dbReference>
<dbReference type="KEGG" id="lrz:BJI69_13025"/>
<evidence type="ECO:0000313" key="4">
    <source>
        <dbReference type="EMBL" id="APG04728.1"/>
    </source>
</evidence>
<gene>
    <name evidence="4" type="ORF">BJI69_13025</name>
</gene>
<keyword evidence="5" id="KW-1185">Reference proteome</keyword>
<feature type="transmembrane region" description="Helical" evidence="3">
    <location>
        <begin position="311"/>
        <end position="330"/>
    </location>
</feature>
<sequence>MEHVRIDRSLALLFAGILASLIATLLIYSQGLQGDFLFDDWANLPALGAQGPVDHWPAFLRYITSGTADPTGRPLALLSFLLDAHHWPASPAPFKRTNLLIHLINGSLLSGLLWRLGGVLQLPRRDRAMSAWFGGTVWMLHPLFASTVLYIVQREAMLPATFTLLGIHAWLSGRHRYAQADGGRAWVVGGISMFTVLAFLSKANGVLLPLLVLIIEACLPPLAGNARSYRRWLLSTCVPWIVAVVLGLLWFAGRGIDNASPSYRGWSVGQRLLTEPTIIWTYVGQLALVVRIAGSVFHDQYPAANSLFDPLWTLPAIAALGIVIFLGWRYRKRYPALAMAVLFYLAAHLVESTSIPLELYFEHRNYLPALLLFWPLGLALSRLRYRLGAIAIGVLLSVGVGTITLGVTKLWGNPVAQASMWAEDAPGSARAQTYAAQMEGEAGHPRRGLQRLALHRSEFAAEPQVALAILDLRCQLGDVDAADIAFAGTSLQIAPRDPGKLVLNWFSPAIAVARSGTCHGLDAATLERMLDRAATNPHVVALPGRMQDIEHLRGELALARGDTTAARAHFDTALRLLPAANVALEQAASLGRANAPDLAIGHLDVYAQLTPPAMRSPSTGMAWVHDQVLSHQDYWNNELVHLRSALSNASKESSQ</sequence>
<keyword evidence="2" id="KW-0802">TPR repeat</keyword>
<name>A0A1L3EUJ2_9GAMM</name>
<feature type="transmembrane region" description="Helical" evidence="3">
    <location>
        <begin position="12"/>
        <end position="31"/>
    </location>
</feature>
<reference evidence="5" key="1">
    <citation type="submission" date="2016-09" db="EMBL/GenBank/DDBJ databases">
        <authorList>
            <person name="Lysoe E."/>
        </authorList>
    </citation>
    <scope>NUCLEOTIDE SEQUENCE [LARGE SCALE GENOMIC DNA]</scope>
    <source>
        <strain evidence="5">LJ96T</strain>
    </source>
</reference>
<evidence type="ECO:0000256" key="1">
    <source>
        <dbReference type="ARBA" id="ARBA00022737"/>
    </source>
</evidence>
<protein>
    <recommendedName>
        <fullName evidence="6">Tetratricopeptide repeat protein</fullName>
    </recommendedName>
</protein>
<dbReference type="PANTHER" id="PTHR44227">
    <property type="match status" value="1"/>
</dbReference>
<keyword evidence="3" id="KW-1133">Transmembrane helix</keyword>
<feature type="transmembrane region" description="Helical" evidence="3">
    <location>
        <begin position="129"/>
        <end position="150"/>
    </location>
</feature>
<dbReference type="InterPro" id="IPR052346">
    <property type="entry name" value="O-mannosyl-transferase_TMTC"/>
</dbReference>
<dbReference type="EMBL" id="CP017480">
    <property type="protein sequence ID" value="APG04728.1"/>
    <property type="molecule type" value="Genomic_DNA"/>
</dbReference>
<feature type="transmembrane region" description="Helical" evidence="3">
    <location>
        <begin position="337"/>
        <end position="357"/>
    </location>
</feature>
<proteinExistence type="predicted"/>
<feature type="transmembrane region" description="Helical" evidence="3">
    <location>
        <begin position="156"/>
        <end position="173"/>
    </location>
</feature>
<organism evidence="4 5">
    <name type="scientific">Luteibacter rhizovicinus DSM 16549</name>
    <dbReference type="NCBI Taxonomy" id="1440763"/>
    <lineage>
        <taxon>Bacteria</taxon>
        <taxon>Pseudomonadati</taxon>
        <taxon>Pseudomonadota</taxon>
        <taxon>Gammaproteobacteria</taxon>
        <taxon>Lysobacterales</taxon>
        <taxon>Rhodanobacteraceae</taxon>
        <taxon>Luteibacter</taxon>
    </lineage>
</organism>
<feature type="transmembrane region" description="Helical" evidence="3">
    <location>
        <begin position="185"/>
        <end position="201"/>
    </location>
</feature>
<feature type="transmembrane region" description="Helical" evidence="3">
    <location>
        <begin position="363"/>
        <end position="380"/>
    </location>
</feature>
<feature type="transmembrane region" description="Helical" evidence="3">
    <location>
        <begin position="387"/>
        <end position="411"/>
    </location>
</feature>
<feature type="transmembrane region" description="Helical" evidence="3">
    <location>
        <begin position="232"/>
        <end position="252"/>
    </location>
</feature>
<evidence type="ECO:0000313" key="5">
    <source>
        <dbReference type="Proteomes" id="UP000182987"/>
    </source>
</evidence>